<protein>
    <submittedName>
        <fullName evidence="2">Uncharacterized protein</fullName>
    </submittedName>
</protein>
<name>A0A0K2T0C7_LEPSM</name>
<accession>A0A0K2T0C7</accession>
<feature type="compositionally biased region" description="Basic residues" evidence="1">
    <location>
        <begin position="53"/>
        <end position="63"/>
    </location>
</feature>
<dbReference type="EMBL" id="HACA01002102">
    <property type="protein sequence ID" value="CDW19463.1"/>
    <property type="molecule type" value="Transcribed_RNA"/>
</dbReference>
<reference evidence="2" key="1">
    <citation type="submission" date="2014-05" db="EMBL/GenBank/DDBJ databases">
        <authorList>
            <person name="Chronopoulou M."/>
        </authorList>
    </citation>
    <scope>NUCLEOTIDE SEQUENCE</scope>
    <source>
        <tissue evidence="2">Whole organism</tissue>
    </source>
</reference>
<evidence type="ECO:0000313" key="2">
    <source>
        <dbReference type="EMBL" id="CDW19463.1"/>
    </source>
</evidence>
<organism evidence="2">
    <name type="scientific">Lepeophtheirus salmonis</name>
    <name type="common">Salmon louse</name>
    <name type="synonym">Caligus salmonis</name>
    <dbReference type="NCBI Taxonomy" id="72036"/>
    <lineage>
        <taxon>Eukaryota</taxon>
        <taxon>Metazoa</taxon>
        <taxon>Ecdysozoa</taxon>
        <taxon>Arthropoda</taxon>
        <taxon>Crustacea</taxon>
        <taxon>Multicrustacea</taxon>
        <taxon>Hexanauplia</taxon>
        <taxon>Copepoda</taxon>
        <taxon>Siphonostomatoida</taxon>
        <taxon>Caligidae</taxon>
        <taxon>Lepeophtheirus</taxon>
    </lineage>
</organism>
<evidence type="ECO:0000256" key="1">
    <source>
        <dbReference type="SAM" id="MobiDB-lite"/>
    </source>
</evidence>
<sequence>MAVVLAGRVWTETRFGLQVKHIRIINFSLLCFGRVVDGHLSLGSTQNPTSRSCSRRALGKASG</sequence>
<feature type="region of interest" description="Disordered" evidence="1">
    <location>
        <begin position="41"/>
        <end position="63"/>
    </location>
</feature>
<feature type="compositionally biased region" description="Polar residues" evidence="1">
    <location>
        <begin position="42"/>
        <end position="52"/>
    </location>
</feature>
<proteinExistence type="predicted"/>
<dbReference type="AlphaFoldDB" id="A0A0K2T0C7"/>